<reference evidence="2 3" key="1">
    <citation type="journal article" date="2022" name="Nat. Genet.">
        <title>Improved pea reference genome and pan-genome highlight genomic features and evolutionary characteristics.</title>
        <authorList>
            <person name="Yang T."/>
            <person name="Liu R."/>
            <person name="Luo Y."/>
            <person name="Hu S."/>
            <person name="Wang D."/>
            <person name="Wang C."/>
            <person name="Pandey M.K."/>
            <person name="Ge S."/>
            <person name="Xu Q."/>
            <person name="Li N."/>
            <person name="Li G."/>
            <person name="Huang Y."/>
            <person name="Saxena R.K."/>
            <person name="Ji Y."/>
            <person name="Li M."/>
            <person name="Yan X."/>
            <person name="He Y."/>
            <person name="Liu Y."/>
            <person name="Wang X."/>
            <person name="Xiang C."/>
            <person name="Varshney R.K."/>
            <person name="Ding H."/>
            <person name="Gao S."/>
            <person name="Zong X."/>
        </authorList>
    </citation>
    <scope>NUCLEOTIDE SEQUENCE [LARGE SCALE GENOMIC DNA]</scope>
    <source>
        <strain evidence="2 3">cv. Zhongwan 6</strain>
    </source>
</reference>
<keyword evidence="3" id="KW-1185">Reference proteome</keyword>
<evidence type="ECO:0000313" key="3">
    <source>
        <dbReference type="Proteomes" id="UP001058974"/>
    </source>
</evidence>
<accession>A0A9D4XHQ9</accession>
<organism evidence="2 3">
    <name type="scientific">Pisum sativum</name>
    <name type="common">Garden pea</name>
    <name type="synonym">Lathyrus oleraceus</name>
    <dbReference type="NCBI Taxonomy" id="3888"/>
    <lineage>
        <taxon>Eukaryota</taxon>
        <taxon>Viridiplantae</taxon>
        <taxon>Streptophyta</taxon>
        <taxon>Embryophyta</taxon>
        <taxon>Tracheophyta</taxon>
        <taxon>Spermatophyta</taxon>
        <taxon>Magnoliopsida</taxon>
        <taxon>eudicotyledons</taxon>
        <taxon>Gunneridae</taxon>
        <taxon>Pentapetalae</taxon>
        <taxon>rosids</taxon>
        <taxon>fabids</taxon>
        <taxon>Fabales</taxon>
        <taxon>Fabaceae</taxon>
        <taxon>Papilionoideae</taxon>
        <taxon>50 kb inversion clade</taxon>
        <taxon>NPAAA clade</taxon>
        <taxon>Hologalegina</taxon>
        <taxon>IRL clade</taxon>
        <taxon>Fabeae</taxon>
        <taxon>Lathyrus</taxon>
    </lineage>
</organism>
<proteinExistence type="predicted"/>
<sequence>MDVVREEQAAFREEMDSVKSKIEQIFEAIQALARREEEARVAAAARNDALVQGVALQSGPSVPIPMTYTQLLPYLIQNRTVVPRALPPIPKPHKPWSVCLQQRTSEDQSSMLSYNRSIPET</sequence>
<dbReference type="Proteomes" id="UP001058974">
    <property type="component" value="Chromosome 4"/>
</dbReference>
<evidence type="ECO:0000313" key="2">
    <source>
        <dbReference type="EMBL" id="KAI5420528.1"/>
    </source>
</evidence>
<name>A0A9D4XHQ9_PEA</name>
<dbReference type="AlphaFoldDB" id="A0A9D4XHQ9"/>
<evidence type="ECO:0000256" key="1">
    <source>
        <dbReference type="SAM" id="MobiDB-lite"/>
    </source>
</evidence>
<dbReference type="Gramene" id="Psat04G0436200-T1">
    <property type="protein sequence ID" value="KAI5420528.1"/>
    <property type="gene ID" value="KIW84_044362"/>
</dbReference>
<comment type="caution">
    <text evidence="2">The sequence shown here is derived from an EMBL/GenBank/DDBJ whole genome shotgun (WGS) entry which is preliminary data.</text>
</comment>
<dbReference type="EMBL" id="JAMSHJ010000004">
    <property type="protein sequence ID" value="KAI5420528.1"/>
    <property type="molecule type" value="Genomic_DNA"/>
</dbReference>
<gene>
    <name evidence="2" type="ORF">KIW84_044362</name>
</gene>
<protein>
    <submittedName>
        <fullName evidence="2">Uncharacterized protein</fullName>
    </submittedName>
</protein>
<feature type="region of interest" description="Disordered" evidence="1">
    <location>
        <begin position="102"/>
        <end position="121"/>
    </location>
</feature>